<dbReference type="EMBL" id="AHBZ03000012">
    <property type="protein sequence ID" value="KAF7775433.1"/>
    <property type="molecule type" value="Genomic_DNA"/>
</dbReference>
<sequence>MAGLYARFFKLRVEANGKRSLTVGWFYTAVGGALRSAF</sequence>
<protein>
    <submittedName>
        <fullName evidence="1">Uncharacterized protein</fullName>
    </submittedName>
</protein>
<name>A0AAD4AMK6_9GAMM</name>
<evidence type="ECO:0000313" key="2">
    <source>
        <dbReference type="Proteomes" id="UP000016487"/>
    </source>
</evidence>
<reference evidence="1" key="2">
    <citation type="submission" date="2015-03" db="EMBL/GenBank/DDBJ databases">
        <title>Genome sequence of Pseudoalteromonas citrea.</title>
        <authorList>
            <person name="Xie B.-B."/>
            <person name="Rong J.-C."/>
            <person name="Qin Q.-L."/>
            <person name="Zhang Y.-Z."/>
        </authorList>
    </citation>
    <scope>NUCLEOTIDE SEQUENCE</scope>
    <source>
        <strain evidence="1">DSM 8771</strain>
    </source>
</reference>
<comment type="caution">
    <text evidence="1">The sequence shown here is derived from an EMBL/GenBank/DDBJ whole genome shotgun (WGS) entry which is preliminary data.</text>
</comment>
<gene>
    <name evidence="1" type="ORF">PCIT_a1623</name>
</gene>
<accession>A0AAD4AMK6</accession>
<evidence type="ECO:0000313" key="1">
    <source>
        <dbReference type="EMBL" id="KAF7775433.1"/>
    </source>
</evidence>
<dbReference type="Proteomes" id="UP000016487">
    <property type="component" value="Unassembled WGS sequence"/>
</dbReference>
<reference evidence="1" key="1">
    <citation type="journal article" date="2012" name="J. Bacteriol.">
        <title>Genome sequences of type strains of seven species of the marine bacterium Pseudoalteromonas.</title>
        <authorList>
            <person name="Xie B.B."/>
            <person name="Shu Y.L."/>
            <person name="Qin Q.L."/>
            <person name="Rong J.C."/>
            <person name="Zhang X.Y."/>
            <person name="Chen X.L."/>
            <person name="Shi M."/>
            <person name="He H.L."/>
            <person name="Zhou B.C."/>
            <person name="Zhang Y.Z."/>
        </authorList>
    </citation>
    <scope>NUCLEOTIDE SEQUENCE</scope>
    <source>
        <strain evidence="1">DSM 8771</strain>
    </source>
</reference>
<organism evidence="1 2">
    <name type="scientific">Pseudoalteromonas citrea</name>
    <dbReference type="NCBI Taxonomy" id="43655"/>
    <lineage>
        <taxon>Bacteria</taxon>
        <taxon>Pseudomonadati</taxon>
        <taxon>Pseudomonadota</taxon>
        <taxon>Gammaproteobacteria</taxon>
        <taxon>Alteromonadales</taxon>
        <taxon>Pseudoalteromonadaceae</taxon>
        <taxon>Pseudoalteromonas</taxon>
    </lineage>
</organism>
<proteinExistence type="predicted"/>
<dbReference type="AlphaFoldDB" id="A0AAD4AMK6"/>